<dbReference type="PROSITE" id="PS51649">
    <property type="entry name" value="NPH3"/>
    <property type="match status" value="1"/>
</dbReference>
<feature type="compositionally biased region" description="Basic residues" evidence="3">
    <location>
        <begin position="125"/>
        <end position="138"/>
    </location>
</feature>
<keyword evidence="1" id="KW-0833">Ubl conjugation pathway</keyword>
<comment type="caution">
    <text evidence="5">The sequence shown here is derived from an EMBL/GenBank/DDBJ whole genome shotgun (WGS) entry which is preliminary data.</text>
</comment>
<accession>A0AAV3RUH1</accession>
<keyword evidence="6" id="KW-1185">Reference proteome</keyword>
<feature type="region of interest" description="Disordered" evidence="3">
    <location>
        <begin position="78"/>
        <end position="138"/>
    </location>
</feature>
<organism evidence="5 6">
    <name type="scientific">Lithospermum erythrorhizon</name>
    <name type="common">Purple gromwell</name>
    <name type="synonym">Lithospermum officinale var. erythrorhizon</name>
    <dbReference type="NCBI Taxonomy" id="34254"/>
    <lineage>
        <taxon>Eukaryota</taxon>
        <taxon>Viridiplantae</taxon>
        <taxon>Streptophyta</taxon>
        <taxon>Embryophyta</taxon>
        <taxon>Tracheophyta</taxon>
        <taxon>Spermatophyta</taxon>
        <taxon>Magnoliopsida</taxon>
        <taxon>eudicotyledons</taxon>
        <taxon>Gunneridae</taxon>
        <taxon>Pentapetalae</taxon>
        <taxon>asterids</taxon>
        <taxon>lamiids</taxon>
        <taxon>Boraginales</taxon>
        <taxon>Boraginaceae</taxon>
        <taxon>Boraginoideae</taxon>
        <taxon>Lithospermeae</taxon>
        <taxon>Lithospermum</taxon>
    </lineage>
</organism>
<sequence length="138" mass="15802">MQRIPEHFMEMDQITVGAFGSQVDDRICKAQCAPPQAIQTTNSRNQLAESKREQMCRIIDCQKLSLDACTHAAQNERRRNFKNYSPDEKRHAWSKGGKPSSQNWYGQHEEGSVTNQNNENEKAKVKSGKHKKQPSLED</sequence>
<evidence type="ECO:0000256" key="2">
    <source>
        <dbReference type="PROSITE-ProRule" id="PRU00982"/>
    </source>
</evidence>
<evidence type="ECO:0000256" key="3">
    <source>
        <dbReference type="SAM" id="MobiDB-lite"/>
    </source>
</evidence>
<dbReference type="EMBL" id="BAABME010012669">
    <property type="protein sequence ID" value="GAA0185383.1"/>
    <property type="molecule type" value="Genomic_DNA"/>
</dbReference>
<name>A0AAV3RUH1_LITER</name>
<dbReference type="AlphaFoldDB" id="A0AAV3RUH1"/>
<evidence type="ECO:0000259" key="4">
    <source>
        <dbReference type="PROSITE" id="PS51649"/>
    </source>
</evidence>
<gene>
    <name evidence="5" type="ORF">LIER_32671</name>
</gene>
<dbReference type="InterPro" id="IPR027356">
    <property type="entry name" value="NPH3_dom"/>
</dbReference>
<evidence type="ECO:0000313" key="5">
    <source>
        <dbReference type="EMBL" id="GAA0185383.1"/>
    </source>
</evidence>
<evidence type="ECO:0000313" key="6">
    <source>
        <dbReference type="Proteomes" id="UP001454036"/>
    </source>
</evidence>
<dbReference type="PANTHER" id="PTHR32370">
    <property type="entry name" value="OS12G0117600 PROTEIN"/>
    <property type="match status" value="1"/>
</dbReference>
<dbReference type="Proteomes" id="UP001454036">
    <property type="component" value="Unassembled WGS sequence"/>
</dbReference>
<comment type="similarity">
    <text evidence="2">Belongs to the NPH3 family.</text>
</comment>
<feature type="domain" description="NPH3" evidence="4">
    <location>
        <begin position="1"/>
        <end position="93"/>
    </location>
</feature>
<proteinExistence type="inferred from homology"/>
<dbReference type="InterPro" id="IPR043454">
    <property type="entry name" value="NPH3/RPT2-like"/>
</dbReference>
<reference evidence="5 6" key="1">
    <citation type="submission" date="2024-01" db="EMBL/GenBank/DDBJ databases">
        <title>The complete chloroplast genome sequence of Lithospermum erythrorhizon: insights into the phylogenetic relationship among Boraginaceae species and the maternal lineages of purple gromwells.</title>
        <authorList>
            <person name="Okada T."/>
            <person name="Watanabe K."/>
        </authorList>
    </citation>
    <scope>NUCLEOTIDE SEQUENCE [LARGE SCALE GENOMIC DNA]</scope>
</reference>
<protein>
    <recommendedName>
        <fullName evidence="4">NPH3 domain-containing protein</fullName>
    </recommendedName>
</protein>
<evidence type="ECO:0000256" key="1">
    <source>
        <dbReference type="ARBA" id="ARBA00022786"/>
    </source>
</evidence>